<protein>
    <submittedName>
        <fullName evidence="5">Unannotated protein</fullName>
    </submittedName>
</protein>
<evidence type="ECO:0000256" key="1">
    <source>
        <dbReference type="ARBA" id="ARBA00022741"/>
    </source>
</evidence>
<dbReference type="AlphaFoldDB" id="A0A6J7ESJ9"/>
<dbReference type="InterPro" id="IPR014013">
    <property type="entry name" value="Helic_SF1/SF2_ATP-bd_DinG/Rad3"/>
</dbReference>
<dbReference type="PANTHER" id="PTHR11472">
    <property type="entry name" value="DNA REPAIR DEAD HELICASE RAD3/XP-D SUBFAMILY MEMBER"/>
    <property type="match status" value="1"/>
</dbReference>
<dbReference type="GO" id="GO:0003676">
    <property type="term" value="F:nucleic acid binding"/>
    <property type="evidence" value="ECO:0007669"/>
    <property type="project" value="InterPro"/>
</dbReference>
<dbReference type="InterPro" id="IPR006555">
    <property type="entry name" value="ATP-dep_Helicase_C"/>
</dbReference>
<reference evidence="5" key="1">
    <citation type="submission" date="2020-05" db="EMBL/GenBank/DDBJ databases">
        <authorList>
            <person name="Chiriac C."/>
            <person name="Salcher M."/>
            <person name="Ghai R."/>
            <person name="Kavagutti S V."/>
        </authorList>
    </citation>
    <scope>NUCLEOTIDE SEQUENCE</scope>
</reference>
<dbReference type="InterPro" id="IPR045028">
    <property type="entry name" value="DinG/Rad3-like"/>
</dbReference>
<gene>
    <name evidence="5" type="ORF">UFOPK3417_01830</name>
</gene>
<name>A0A6J7ESJ9_9ZZZZ</name>
<dbReference type="SMART" id="SM00491">
    <property type="entry name" value="HELICc2"/>
    <property type="match status" value="1"/>
</dbReference>
<dbReference type="PANTHER" id="PTHR11472:SF34">
    <property type="entry name" value="REGULATOR OF TELOMERE ELONGATION HELICASE 1"/>
    <property type="match status" value="1"/>
</dbReference>
<evidence type="ECO:0000256" key="2">
    <source>
        <dbReference type="ARBA" id="ARBA00022801"/>
    </source>
</evidence>
<feature type="domain" description="Helicase ATP-binding" evidence="4">
    <location>
        <begin position="1"/>
        <end position="108"/>
    </location>
</feature>
<keyword evidence="3" id="KW-0067">ATP-binding</keyword>
<sequence>MGAECFAEAARARAAVADVTVVNTFLYGLDVASDGAILPDHDVVIFDEAHQLEDVMSDTVGVSIGPGRFTRVAQALRRVVEDPLLIGAVSDIAPLLREVLAPEVGNRLPNPLPVAIANALVEGRLRLDRASEALRNIDSSITDRHGDAKQRLLRAATLILRLAENIDVTLGFGEQYVAFVSGGPEVPRLEVAPLEVGPVMAKGVWSKRTAILTSATIPASLAERVGLPAGTTDSLDVGSPFDYENNGLLYCAMHLPDPRNNGYAAALHDELAALIIAAGGRTLALFTSWKAMDLAAEAVKAMLLKQGATHHVYTQRDLPKPALIRAFSEDPESCLFATAGFFQGVDIPGDTLTLVTIDRIPFPRPDDPLLSARREQLGAAAFRTIDVPRASMLLAQAAGRLIRTATDRGVVAVFDSRLGTANYRWDLVRALPPMKRTRHRAEAEEFLRNLRN</sequence>
<dbReference type="SUPFAM" id="SSF52540">
    <property type="entry name" value="P-loop containing nucleoside triphosphate hydrolases"/>
    <property type="match status" value="1"/>
</dbReference>
<dbReference type="PROSITE" id="PS51193">
    <property type="entry name" value="HELICASE_ATP_BIND_2"/>
    <property type="match status" value="1"/>
</dbReference>
<dbReference type="Gene3D" id="3.40.50.300">
    <property type="entry name" value="P-loop containing nucleotide triphosphate hydrolases"/>
    <property type="match status" value="2"/>
</dbReference>
<dbReference type="Pfam" id="PF13307">
    <property type="entry name" value="Helicase_C_2"/>
    <property type="match status" value="1"/>
</dbReference>
<evidence type="ECO:0000256" key="3">
    <source>
        <dbReference type="ARBA" id="ARBA00022840"/>
    </source>
</evidence>
<dbReference type="GO" id="GO:0003678">
    <property type="term" value="F:DNA helicase activity"/>
    <property type="evidence" value="ECO:0007669"/>
    <property type="project" value="TreeGrafter"/>
</dbReference>
<dbReference type="GO" id="GO:0016818">
    <property type="term" value="F:hydrolase activity, acting on acid anhydrides, in phosphorus-containing anhydrides"/>
    <property type="evidence" value="ECO:0007669"/>
    <property type="project" value="InterPro"/>
</dbReference>
<accession>A0A6J7ESJ9</accession>
<evidence type="ECO:0000313" key="5">
    <source>
        <dbReference type="EMBL" id="CAB4885261.1"/>
    </source>
</evidence>
<keyword evidence="2" id="KW-0378">Hydrolase</keyword>
<dbReference type="GO" id="GO:0006139">
    <property type="term" value="P:nucleobase-containing compound metabolic process"/>
    <property type="evidence" value="ECO:0007669"/>
    <property type="project" value="InterPro"/>
</dbReference>
<dbReference type="EMBL" id="CAFBLR010000235">
    <property type="protein sequence ID" value="CAB4885261.1"/>
    <property type="molecule type" value="Genomic_DNA"/>
</dbReference>
<dbReference type="GO" id="GO:0005524">
    <property type="term" value="F:ATP binding"/>
    <property type="evidence" value="ECO:0007669"/>
    <property type="project" value="UniProtKB-KW"/>
</dbReference>
<proteinExistence type="predicted"/>
<evidence type="ECO:0000259" key="4">
    <source>
        <dbReference type="PROSITE" id="PS51193"/>
    </source>
</evidence>
<organism evidence="5">
    <name type="scientific">freshwater metagenome</name>
    <dbReference type="NCBI Taxonomy" id="449393"/>
    <lineage>
        <taxon>unclassified sequences</taxon>
        <taxon>metagenomes</taxon>
        <taxon>ecological metagenomes</taxon>
    </lineage>
</organism>
<dbReference type="InterPro" id="IPR027417">
    <property type="entry name" value="P-loop_NTPase"/>
</dbReference>
<keyword evidence="1" id="KW-0547">Nucleotide-binding</keyword>